<dbReference type="PANTHER" id="PTHR30126:SF2">
    <property type="entry name" value="HTH-TYPE TRANSCRIPTIONAL REGULATOR YJIE"/>
    <property type="match status" value="1"/>
</dbReference>
<feature type="domain" description="HTH lysR-type" evidence="5">
    <location>
        <begin position="51"/>
        <end position="108"/>
    </location>
</feature>
<dbReference type="InterPro" id="IPR036388">
    <property type="entry name" value="WH-like_DNA-bd_sf"/>
</dbReference>
<comment type="caution">
    <text evidence="6">The sequence shown here is derived from an EMBL/GenBank/DDBJ whole genome shotgun (WGS) entry which is preliminary data.</text>
</comment>
<reference evidence="6 7" key="1">
    <citation type="submission" date="2023-10" db="EMBL/GenBank/DDBJ databases">
        <authorList>
            <person name="Venkata Ramana C."/>
            <person name="Sasikala C."/>
            <person name="Dhurka M."/>
        </authorList>
    </citation>
    <scope>NUCLEOTIDE SEQUENCE [LARGE SCALE GENOMIC DNA]</scope>
    <source>
        <strain evidence="6 7">KCTC 32151</strain>
    </source>
</reference>
<evidence type="ECO:0000256" key="3">
    <source>
        <dbReference type="ARBA" id="ARBA00023125"/>
    </source>
</evidence>
<dbReference type="InterPro" id="IPR000847">
    <property type="entry name" value="LysR_HTH_N"/>
</dbReference>
<dbReference type="Gene3D" id="1.10.10.10">
    <property type="entry name" value="Winged helix-like DNA-binding domain superfamily/Winged helix DNA-binding domain"/>
    <property type="match status" value="1"/>
</dbReference>
<dbReference type="InterPro" id="IPR005119">
    <property type="entry name" value="LysR_subst-bd"/>
</dbReference>
<dbReference type="PRINTS" id="PR00039">
    <property type="entry name" value="HTHLYSR"/>
</dbReference>
<dbReference type="Pfam" id="PF00126">
    <property type="entry name" value="HTH_1"/>
    <property type="match status" value="1"/>
</dbReference>
<evidence type="ECO:0000313" key="6">
    <source>
        <dbReference type="EMBL" id="MDV6227352.1"/>
    </source>
</evidence>
<organism evidence="6 7">
    <name type="scientific">Nitratireductor aquimarinus</name>
    <dbReference type="NCBI Taxonomy" id="889300"/>
    <lineage>
        <taxon>Bacteria</taxon>
        <taxon>Pseudomonadati</taxon>
        <taxon>Pseudomonadota</taxon>
        <taxon>Alphaproteobacteria</taxon>
        <taxon>Hyphomicrobiales</taxon>
        <taxon>Phyllobacteriaceae</taxon>
        <taxon>Nitratireductor</taxon>
    </lineage>
</organism>
<evidence type="ECO:0000256" key="2">
    <source>
        <dbReference type="ARBA" id="ARBA00023015"/>
    </source>
</evidence>
<evidence type="ECO:0000256" key="1">
    <source>
        <dbReference type="ARBA" id="ARBA00009437"/>
    </source>
</evidence>
<dbReference type="InterPro" id="IPR036390">
    <property type="entry name" value="WH_DNA-bd_sf"/>
</dbReference>
<dbReference type="Pfam" id="PF03466">
    <property type="entry name" value="LysR_substrate"/>
    <property type="match status" value="1"/>
</dbReference>
<dbReference type="Proteomes" id="UP001185659">
    <property type="component" value="Unassembled WGS sequence"/>
</dbReference>
<accession>A0ABU4AM84</accession>
<comment type="similarity">
    <text evidence="1">Belongs to the LysR transcriptional regulatory family.</text>
</comment>
<dbReference type="PANTHER" id="PTHR30126">
    <property type="entry name" value="HTH-TYPE TRANSCRIPTIONAL REGULATOR"/>
    <property type="match status" value="1"/>
</dbReference>
<gene>
    <name evidence="6" type="ORF">R2G56_13725</name>
</gene>
<dbReference type="SUPFAM" id="SSF46785">
    <property type="entry name" value="Winged helix' DNA-binding domain"/>
    <property type="match status" value="1"/>
</dbReference>
<dbReference type="Gene3D" id="3.40.190.10">
    <property type="entry name" value="Periplasmic binding protein-like II"/>
    <property type="match status" value="2"/>
</dbReference>
<dbReference type="SUPFAM" id="SSF53850">
    <property type="entry name" value="Periplasmic binding protein-like II"/>
    <property type="match status" value="1"/>
</dbReference>
<dbReference type="PROSITE" id="PS50931">
    <property type="entry name" value="HTH_LYSR"/>
    <property type="match status" value="1"/>
</dbReference>
<dbReference type="CDD" id="cd05466">
    <property type="entry name" value="PBP2_LTTR_substrate"/>
    <property type="match status" value="1"/>
</dbReference>
<keyword evidence="7" id="KW-1185">Reference proteome</keyword>
<evidence type="ECO:0000313" key="7">
    <source>
        <dbReference type="Proteomes" id="UP001185659"/>
    </source>
</evidence>
<dbReference type="RefSeq" id="WP_317561641.1">
    <property type="nucleotide sequence ID" value="NZ_JAWLIP010000006.1"/>
</dbReference>
<dbReference type="EMBL" id="JAWLIP010000006">
    <property type="protein sequence ID" value="MDV6227352.1"/>
    <property type="molecule type" value="Genomic_DNA"/>
</dbReference>
<evidence type="ECO:0000256" key="4">
    <source>
        <dbReference type="ARBA" id="ARBA00023163"/>
    </source>
</evidence>
<keyword evidence="4" id="KW-0804">Transcription</keyword>
<name>A0ABU4AM84_9HYPH</name>
<protein>
    <submittedName>
        <fullName evidence="6">LysR substrate-binding domain-containing protein</fullName>
    </submittedName>
</protein>
<proteinExistence type="inferred from homology"/>
<sequence length="372" mass="41592">MSIGFPLNSDSALNRMPFGRAYFCANGRGSFAGCLILFIDELCKNCMESILELIWMEDFLEIVASRNYSTAAAARNISQPAFSRRIKALERWVGVELIDRSTYPVQLTKAGTLFLPRCQELVRELYRLRNDCQQQAGTRQNPVSFSALHTIALFFFPEWIKGADASRSLLPVSMQATDFYECVEALAMGRSDFAIVYSHPEGPPVLTAGPFESLCLGIDPLVPVSALDAKNRPLYSLDHDQESRTPYLAYSWNDGYLGKLVSLIHARQERPLPLATVYETSISEGIKRMVMAGEGVGWLPLCCVRDAIERGELCQIGGPELQLDMEVKLFRRQGSRSPHLETFWHGIESAITPWETRRTADRQDLAGPAAAE</sequence>
<evidence type="ECO:0000259" key="5">
    <source>
        <dbReference type="PROSITE" id="PS50931"/>
    </source>
</evidence>
<keyword evidence="3" id="KW-0238">DNA-binding</keyword>
<keyword evidence="2" id="KW-0805">Transcription regulation</keyword>